<dbReference type="EMBL" id="UAWG01000022">
    <property type="protein sequence ID" value="SQB61383.1"/>
    <property type="molecule type" value="Genomic_DNA"/>
</dbReference>
<dbReference type="Proteomes" id="UP000249986">
    <property type="component" value="Unassembled WGS sequence"/>
</dbReference>
<dbReference type="AlphaFoldDB" id="A0A2X2YEG4"/>
<protein>
    <submittedName>
        <fullName evidence="1">Uncharacterized protein</fullName>
    </submittedName>
</protein>
<proteinExistence type="predicted"/>
<sequence length="80" mass="9562">MNNSSFEQNKFLSEIESLKKNKETEKYYRDILSGIYNQFNVDSRIGLMKVSREYLDLKENLKRIVVEQVENLDSLKKKKI</sequence>
<reference evidence="1 2" key="1">
    <citation type="submission" date="2018-06" db="EMBL/GenBank/DDBJ databases">
        <authorList>
            <consortium name="Pathogen Informatics"/>
            <person name="Doyle S."/>
        </authorList>
    </citation>
    <scope>NUCLEOTIDE SEQUENCE [LARGE SCALE GENOMIC DNA]</scope>
    <source>
        <strain evidence="1 2">NCTC10719</strain>
    </source>
</reference>
<name>A0A2X2YEG4_CLOPF</name>
<accession>A0A2X2YEG4</accession>
<evidence type="ECO:0000313" key="1">
    <source>
        <dbReference type="EMBL" id="SQB61383.1"/>
    </source>
</evidence>
<gene>
    <name evidence="1" type="ORF">NCTC10719_03062</name>
</gene>
<evidence type="ECO:0000313" key="2">
    <source>
        <dbReference type="Proteomes" id="UP000249986"/>
    </source>
</evidence>
<organism evidence="1 2">
    <name type="scientific">Clostridium perfringens</name>
    <dbReference type="NCBI Taxonomy" id="1502"/>
    <lineage>
        <taxon>Bacteria</taxon>
        <taxon>Bacillati</taxon>
        <taxon>Bacillota</taxon>
        <taxon>Clostridia</taxon>
        <taxon>Eubacteriales</taxon>
        <taxon>Clostridiaceae</taxon>
        <taxon>Clostridium</taxon>
    </lineage>
</organism>